<name>D9SW54_CLOC7</name>
<accession>D9SW54</accession>
<dbReference type="HOGENOM" id="CLU_050521_1_0_9"/>
<dbReference type="NCBIfam" id="TIGR02876">
    <property type="entry name" value="spore_yqfD"/>
    <property type="match status" value="1"/>
</dbReference>
<keyword evidence="1" id="KW-0472">Membrane</keyword>
<dbReference type="KEGG" id="ccb:Clocel_1445"/>
<dbReference type="InterPro" id="IPR010690">
    <property type="entry name" value="YqfD"/>
</dbReference>
<gene>
    <name evidence="2" type="ordered locus">Clocel_1445</name>
</gene>
<proteinExistence type="predicted"/>
<dbReference type="eggNOG" id="COG0561">
    <property type="taxonomic scope" value="Bacteria"/>
</dbReference>
<keyword evidence="1" id="KW-0812">Transmembrane</keyword>
<dbReference type="AlphaFoldDB" id="D9SW54"/>
<dbReference type="EMBL" id="CP002160">
    <property type="protein sequence ID" value="ADL51198.1"/>
    <property type="molecule type" value="Genomic_DNA"/>
</dbReference>
<sequence>MNNIRISQKARSGNLKLRVTVVNPQRLLNLLLNKNIPLKNVQYVDRYTIYITINSIDYEDFKEHAKRVNAKHIIVDGDSTFKILKRLKERKIIMTFPIIFIVVIYLLSSRVWIINIKTQNHLAPFEVRGILKDLGIKEGIKKANLNVFKLQEEIMSKNENISWIKIRIDGSTLNVEVTEKKTPPAIEQIRDSGDVVAKKDGVITRLYSTTGTCVVKVGDTVKKGQVIIAGNQGKEGSTYEVQAKGMVFAKTFYEEMQRVNYKTTKVTYTGNEEKDIYTTIGGKRIYLKKSVNKFKKYDRIEESGLFYTKVVYKEYTEEIIENDRDEMTNTAIEDLTKLIELKIDKNVTIIDKIIEKNPVADGCDVRVIIVAEENIASENP</sequence>
<keyword evidence="1" id="KW-1133">Transmembrane helix</keyword>
<protein>
    <submittedName>
        <fullName evidence="2">Sporulation protein YqfD</fullName>
    </submittedName>
</protein>
<dbReference type="Pfam" id="PF06898">
    <property type="entry name" value="YqfD"/>
    <property type="match status" value="1"/>
</dbReference>
<dbReference type="RefSeq" id="WP_010075935.1">
    <property type="nucleotide sequence ID" value="NC_014393.1"/>
</dbReference>
<keyword evidence="3" id="KW-1185">Reference proteome</keyword>
<evidence type="ECO:0000256" key="1">
    <source>
        <dbReference type="SAM" id="Phobius"/>
    </source>
</evidence>
<feature type="transmembrane region" description="Helical" evidence="1">
    <location>
        <begin position="92"/>
        <end position="113"/>
    </location>
</feature>
<organism evidence="2 3">
    <name type="scientific">Clostridium cellulovorans (strain ATCC 35296 / DSM 3052 / OCM 3 / 743B)</name>
    <dbReference type="NCBI Taxonomy" id="573061"/>
    <lineage>
        <taxon>Bacteria</taxon>
        <taxon>Bacillati</taxon>
        <taxon>Bacillota</taxon>
        <taxon>Clostridia</taxon>
        <taxon>Eubacteriales</taxon>
        <taxon>Clostridiaceae</taxon>
        <taxon>Clostridium</taxon>
    </lineage>
</organism>
<evidence type="ECO:0000313" key="3">
    <source>
        <dbReference type="Proteomes" id="UP000002730"/>
    </source>
</evidence>
<dbReference type="OrthoDB" id="1640349at2"/>
<reference evidence="2 3" key="1">
    <citation type="submission" date="2010-08" db="EMBL/GenBank/DDBJ databases">
        <title>Complete sequence of Clostridium cellulovorans 743B.</title>
        <authorList>
            <consortium name="US DOE Joint Genome Institute"/>
            <person name="Lucas S."/>
            <person name="Copeland A."/>
            <person name="Lapidus A."/>
            <person name="Cheng J.-F."/>
            <person name="Bruce D."/>
            <person name="Goodwin L."/>
            <person name="Pitluck S."/>
            <person name="Chertkov O."/>
            <person name="Detter J.C."/>
            <person name="Han C."/>
            <person name="Tapia R."/>
            <person name="Land M."/>
            <person name="Hauser L."/>
            <person name="Chang Y.-J."/>
            <person name="Jeffries C."/>
            <person name="Kyrpides N."/>
            <person name="Ivanova N."/>
            <person name="Mikhailova N."/>
            <person name="Hemme C.L."/>
            <person name="Woyke T."/>
        </authorList>
    </citation>
    <scope>NUCLEOTIDE SEQUENCE [LARGE SCALE GENOMIC DNA]</scope>
    <source>
        <strain evidence="3">ATCC 35296 / DSM 3052 / OCM 3 / 743B</strain>
    </source>
</reference>
<dbReference type="Proteomes" id="UP000002730">
    <property type="component" value="Chromosome"/>
</dbReference>
<dbReference type="STRING" id="573061.Clocel_1445"/>
<evidence type="ECO:0000313" key="2">
    <source>
        <dbReference type="EMBL" id="ADL51198.1"/>
    </source>
</evidence>